<evidence type="ECO:0000256" key="5">
    <source>
        <dbReference type="PROSITE-ProRule" id="PRU00581"/>
    </source>
</evidence>
<dbReference type="EMBL" id="BMAV01015175">
    <property type="protein sequence ID" value="GFY64295.1"/>
    <property type="molecule type" value="Genomic_DNA"/>
</dbReference>
<dbReference type="GO" id="GO:0016020">
    <property type="term" value="C:membrane"/>
    <property type="evidence" value="ECO:0007669"/>
    <property type="project" value="UniProtKB-SubCell"/>
</dbReference>
<feature type="domain" description="MARVEL" evidence="7">
    <location>
        <begin position="55"/>
        <end position="183"/>
    </location>
</feature>
<evidence type="ECO:0000256" key="2">
    <source>
        <dbReference type="ARBA" id="ARBA00022692"/>
    </source>
</evidence>
<comment type="caution">
    <text evidence="8">The sequence shown here is derived from an EMBL/GenBank/DDBJ whole genome shotgun (WGS) entry which is preliminary data.</text>
</comment>
<evidence type="ECO:0000313" key="9">
    <source>
        <dbReference type="Proteomes" id="UP000886998"/>
    </source>
</evidence>
<name>A0A8X7CFM7_9ARAC</name>
<dbReference type="InterPro" id="IPR050578">
    <property type="entry name" value="MARVEL-CKLF_proteins"/>
</dbReference>
<gene>
    <name evidence="8" type="primary">AVEN_132940_1</name>
    <name evidence="8" type="ORF">TNIN_320641</name>
</gene>
<dbReference type="OrthoDB" id="10028364at2759"/>
<keyword evidence="3 6" id="KW-1133">Transmembrane helix</keyword>
<evidence type="ECO:0000256" key="4">
    <source>
        <dbReference type="ARBA" id="ARBA00023136"/>
    </source>
</evidence>
<keyword evidence="9" id="KW-1185">Reference proteome</keyword>
<feature type="transmembrane region" description="Helical" evidence="6">
    <location>
        <begin position="93"/>
        <end position="114"/>
    </location>
</feature>
<evidence type="ECO:0000313" key="8">
    <source>
        <dbReference type="EMBL" id="GFY64295.1"/>
    </source>
</evidence>
<evidence type="ECO:0000256" key="6">
    <source>
        <dbReference type="SAM" id="Phobius"/>
    </source>
</evidence>
<evidence type="ECO:0000256" key="3">
    <source>
        <dbReference type="ARBA" id="ARBA00022989"/>
    </source>
</evidence>
<reference evidence="8" key="1">
    <citation type="submission" date="2020-08" db="EMBL/GenBank/DDBJ databases">
        <title>Multicomponent nature underlies the extraordinary mechanical properties of spider dragline silk.</title>
        <authorList>
            <person name="Kono N."/>
            <person name="Nakamura H."/>
            <person name="Mori M."/>
            <person name="Yoshida Y."/>
            <person name="Ohtoshi R."/>
            <person name="Malay A.D."/>
            <person name="Moran D.A.P."/>
            <person name="Tomita M."/>
            <person name="Numata K."/>
            <person name="Arakawa K."/>
        </authorList>
    </citation>
    <scope>NUCLEOTIDE SEQUENCE</scope>
</reference>
<evidence type="ECO:0000259" key="7">
    <source>
        <dbReference type="PROSITE" id="PS51225"/>
    </source>
</evidence>
<feature type="transmembrane region" description="Helical" evidence="6">
    <location>
        <begin position="155"/>
        <end position="173"/>
    </location>
</feature>
<organism evidence="8 9">
    <name type="scientific">Trichonephila inaurata madagascariensis</name>
    <dbReference type="NCBI Taxonomy" id="2747483"/>
    <lineage>
        <taxon>Eukaryota</taxon>
        <taxon>Metazoa</taxon>
        <taxon>Ecdysozoa</taxon>
        <taxon>Arthropoda</taxon>
        <taxon>Chelicerata</taxon>
        <taxon>Arachnida</taxon>
        <taxon>Araneae</taxon>
        <taxon>Araneomorphae</taxon>
        <taxon>Entelegynae</taxon>
        <taxon>Araneoidea</taxon>
        <taxon>Nephilidae</taxon>
        <taxon>Trichonephila</taxon>
        <taxon>Trichonephila inaurata</taxon>
    </lineage>
</organism>
<comment type="subcellular location">
    <subcellularLocation>
        <location evidence="1">Membrane</location>
        <topology evidence="1">Multi-pass membrane protein</topology>
    </subcellularLocation>
</comment>
<keyword evidence="2 5" id="KW-0812">Transmembrane</keyword>
<dbReference type="PANTHER" id="PTHR22776">
    <property type="entry name" value="MARVEL-CONTAINING POTENTIAL LIPID RAFT-ASSOCIATED PROTEIN"/>
    <property type="match status" value="1"/>
</dbReference>
<proteinExistence type="predicted"/>
<dbReference type="PROSITE" id="PS51225">
    <property type="entry name" value="MARVEL"/>
    <property type="match status" value="1"/>
</dbReference>
<sequence>MKPLFGTFIALTQDCHEVRHFLISLSDFFSNMASVTINATTTTKVSPNIRFDPTYAKTIPGVLKIAQAVVSLIGFICVQMVNNQYMAGSASGWYIFVAMTAFWVTLVVLILYLFHIIEKLHWIPWLLGELGFSALWAVFFFIASCVVVSRSGEDAAWGAAAFFGFVAMGLYGYEAFTKFKLWRAGAIAQGERTTTTNTATTPTGPSYPTY</sequence>
<protein>
    <submittedName>
        <fullName evidence="8">MARVEL domain-containing protein</fullName>
    </submittedName>
</protein>
<dbReference type="InterPro" id="IPR008253">
    <property type="entry name" value="Marvel"/>
</dbReference>
<keyword evidence="4 5" id="KW-0472">Membrane</keyword>
<feature type="transmembrane region" description="Helical" evidence="6">
    <location>
        <begin position="126"/>
        <end position="149"/>
    </location>
</feature>
<dbReference type="Pfam" id="PF01284">
    <property type="entry name" value="MARVEL"/>
    <property type="match status" value="1"/>
</dbReference>
<dbReference type="AlphaFoldDB" id="A0A8X7CFM7"/>
<dbReference type="PANTHER" id="PTHR22776:SF49">
    <property type="entry name" value="MARVEL DOMAIN-CONTAINING PROTEIN"/>
    <property type="match status" value="1"/>
</dbReference>
<accession>A0A8X7CFM7</accession>
<dbReference type="Proteomes" id="UP000886998">
    <property type="component" value="Unassembled WGS sequence"/>
</dbReference>
<evidence type="ECO:0000256" key="1">
    <source>
        <dbReference type="ARBA" id="ARBA00004141"/>
    </source>
</evidence>
<feature type="transmembrane region" description="Helical" evidence="6">
    <location>
        <begin position="61"/>
        <end position="81"/>
    </location>
</feature>